<protein>
    <submittedName>
        <fullName evidence="1">Uncharacterized protein</fullName>
    </submittedName>
</protein>
<reference evidence="1" key="1">
    <citation type="submission" date="2014-05" db="EMBL/GenBank/DDBJ databases">
        <title>The transcriptome of the halophilic microalga Tetraselmis sp. GSL018 isolated from the Great Salt Lake, Utah.</title>
        <authorList>
            <person name="Jinkerson R.E."/>
            <person name="D'Adamo S."/>
            <person name="Posewitz M.C."/>
        </authorList>
    </citation>
    <scope>NUCLEOTIDE SEQUENCE</scope>
    <source>
        <strain evidence="1">GSL018</strain>
    </source>
</reference>
<gene>
    <name evidence="1" type="ORF">TSPGSL018_27011</name>
</gene>
<name>A0A061RMB5_9CHLO</name>
<evidence type="ECO:0000313" key="1">
    <source>
        <dbReference type="EMBL" id="JAC74062.1"/>
    </source>
</evidence>
<accession>A0A061RMB5</accession>
<organism evidence="1">
    <name type="scientific">Tetraselmis sp. GSL018</name>
    <dbReference type="NCBI Taxonomy" id="582737"/>
    <lineage>
        <taxon>Eukaryota</taxon>
        <taxon>Viridiplantae</taxon>
        <taxon>Chlorophyta</taxon>
        <taxon>core chlorophytes</taxon>
        <taxon>Chlorodendrophyceae</taxon>
        <taxon>Chlorodendrales</taxon>
        <taxon>Chlorodendraceae</taxon>
        <taxon>Tetraselmis</taxon>
    </lineage>
</organism>
<dbReference type="AlphaFoldDB" id="A0A061RMB5"/>
<sequence>GSLERMYCVAPELVPVAAKLKEIAKEMQAVDRGHLTHRQRLQAGIKQLRLEFEQAMREPGHTAGDALHRPALWCC</sequence>
<dbReference type="EMBL" id="GBEZ01011750">
    <property type="protein sequence ID" value="JAC74062.1"/>
    <property type="molecule type" value="Transcribed_RNA"/>
</dbReference>
<proteinExistence type="predicted"/>
<feature type="non-terminal residue" evidence="1">
    <location>
        <position position="1"/>
    </location>
</feature>